<dbReference type="EC" id="2.7.13.3" evidence="2"/>
<dbReference type="SMART" id="SM00387">
    <property type="entry name" value="HATPase_c"/>
    <property type="match status" value="1"/>
</dbReference>
<gene>
    <name evidence="10" type="ORF">GCM10009727_08710</name>
</gene>
<evidence type="ECO:0000256" key="3">
    <source>
        <dbReference type="ARBA" id="ARBA00022553"/>
    </source>
</evidence>
<evidence type="ECO:0000256" key="7">
    <source>
        <dbReference type="ARBA" id="ARBA00022989"/>
    </source>
</evidence>
<dbReference type="RefSeq" id="WP_344261659.1">
    <property type="nucleotide sequence ID" value="NZ_BAAAMR010000004.1"/>
</dbReference>
<organism evidence="10 11">
    <name type="scientific">Actinomadura napierensis</name>
    <dbReference type="NCBI Taxonomy" id="267854"/>
    <lineage>
        <taxon>Bacteria</taxon>
        <taxon>Bacillati</taxon>
        <taxon>Actinomycetota</taxon>
        <taxon>Actinomycetes</taxon>
        <taxon>Streptosporangiales</taxon>
        <taxon>Thermomonosporaceae</taxon>
        <taxon>Actinomadura</taxon>
    </lineage>
</organism>
<evidence type="ECO:0000313" key="11">
    <source>
        <dbReference type="Proteomes" id="UP001501020"/>
    </source>
</evidence>
<evidence type="ECO:0000256" key="1">
    <source>
        <dbReference type="ARBA" id="ARBA00000085"/>
    </source>
</evidence>
<evidence type="ECO:0000256" key="8">
    <source>
        <dbReference type="SAM" id="MobiDB-lite"/>
    </source>
</evidence>
<dbReference type="PANTHER" id="PTHR45436:SF5">
    <property type="entry name" value="SENSOR HISTIDINE KINASE TRCS"/>
    <property type="match status" value="1"/>
</dbReference>
<evidence type="ECO:0000313" key="10">
    <source>
        <dbReference type="EMBL" id="GAA2122571.1"/>
    </source>
</evidence>
<dbReference type="InterPro" id="IPR005467">
    <property type="entry name" value="His_kinase_dom"/>
</dbReference>
<evidence type="ECO:0000256" key="6">
    <source>
        <dbReference type="ARBA" id="ARBA00022777"/>
    </source>
</evidence>
<comment type="caution">
    <text evidence="10">The sequence shown here is derived from an EMBL/GenBank/DDBJ whole genome shotgun (WGS) entry which is preliminary data.</text>
</comment>
<dbReference type="EMBL" id="BAAAMR010000004">
    <property type="protein sequence ID" value="GAA2122571.1"/>
    <property type="molecule type" value="Genomic_DNA"/>
</dbReference>
<name>A0ABN2Y7A3_9ACTN</name>
<feature type="region of interest" description="Disordered" evidence="8">
    <location>
        <begin position="637"/>
        <end position="711"/>
    </location>
</feature>
<keyword evidence="11" id="KW-1185">Reference proteome</keyword>
<feature type="compositionally biased region" description="Basic and acidic residues" evidence="8">
    <location>
        <begin position="727"/>
        <end position="736"/>
    </location>
</feature>
<feature type="compositionally biased region" description="Basic and acidic residues" evidence="8">
    <location>
        <begin position="965"/>
        <end position="975"/>
    </location>
</feature>
<evidence type="ECO:0000256" key="4">
    <source>
        <dbReference type="ARBA" id="ARBA00022679"/>
    </source>
</evidence>
<reference evidence="10 11" key="1">
    <citation type="journal article" date="2019" name="Int. J. Syst. Evol. Microbiol.">
        <title>The Global Catalogue of Microorganisms (GCM) 10K type strain sequencing project: providing services to taxonomists for standard genome sequencing and annotation.</title>
        <authorList>
            <consortium name="The Broad Institute Genomics Platform"/>
            <consortium name="The Broad Institute Genome Sequencing Center for Infectious Disease"/>
            <person name="Wu L."/>
            <person name="Ma J."/>
        </authorList>
    </citation>
    <scope>NUCLEOTIDE SEQUENCE [LARGE SCALE GENOMIC DNA]</scope>
    <source>
        <strain evidence="10 11">JCM 13850</strain>
    </source>
</reference>
<keyword evidence="7" id="KW-1133">Transmembrane helix</keyword>
<dbReference type="InterPro" id="IPR036890">
    <property type="entry name" value="HATPase_C_sf"/>
</dbReference>
<feature type="compositionally biased region" description="Acidic residues" evidence="8">
    <location>
        <begin position="637"/>
        <end position="647"/>
    </location>
</feature>
<protein>
    <recommendedName>
        <fullName evidence="2">histidine kinase</fullName>
        <ecNumber evidence="2">2.7.13.3</ecNumber>
    </recommendedName>
</protein>
<feature type="region of interest" description="Disordered" evidence="8">
    <location>
        <begin position="727"/>
        <end position="975"/>
    </location>
</feature>
<accession>A0ABN2Y7A3</accession>
<feature type="domain" description="Histidine kinase" evidence="9">
    <location>
        <begin position="430"/>
        <end position="629"/>
    </location>
</feature>
<feature type="compositionally biased region" description="Low complexity" evidence="8">
    <location>
        <begin position="681"/>
        <end position="699"/>
    </location>
</feature>
<proteinExistence type="predicted"/>
<keyword evidence="6" id="KW-0418">Kinase</keyword>
<dbReference type="Pfam" id="PF02518">
    <property type="entry name" value="HATPase_c"/>
    <property type="match status" value="1"/>
</dbReference>
<dbReference type="Pfam" id="PF08376">
    <property type="entry name" value="NIT"/>
    <property type="match status" value="1"/>
</dbReference>
<dbReference type="InterPro" id="IPR050428">
    <property type="entry name" value="TCS_sensor_his_kinase"/>
</dbReference>
<dbReference type="PROSITE" id="PS50109">
    <property type="entry name" value="HIS_KIN"/>
    <property type="match status" value="1"/>
</dbReference>
<comment type="catalytic activity">
    <reaction evidence="1">
        <text>ATP + protein L-histidine = ADP + protein N-phospho-L-histidine.</text>
        <dbReference type="EC" id="2.7.13.3"/>
    </reaction>
</comment>
<dbReference type="InterPro" id="IPR003594">
    <property type="entry name" value="HATPase_dom"/>
</dbReference>
<evidence type="ECO:0000259" key="9">
    <source>
        <dbReference type="PROSITE" id="PS50109"/>
    </source>
</evidence>
<dbReference type="Gene3D" id="3.30.565.10">
    <property type="entry name" value="Histidine kinase-like ATPase, C-terminal domain"/>
    <property type="match status" value="1"/>
</dbReference>
<dbReference type="Proteomes" id="UP001501020">
    <property type="component" value="Unassembled WGS sequence"/>
</dbReference>
<dbReference type="PANTHER" id="PTHR45436">
    <property type="entry name" value="SENSOR HISTIDINE KINASE YKOH"/>
    <property type="match status" value="1"/>
</dbReference>
<evidence type="ECO:0000256" key="5">
    <source>
        <dbReference type="ARBA" id="ARBA00022692"/>
    </source>
</evidence>
<dbReference type="InterPro" id="IPR013587">
    <property type="entry name" value="Nitrate/nitrite_sensing"/>
</dbReference>
<keyword evidence="4" id="KW-0808">Transferase</keyword>
<keyword evidence="5" id="KW-0812">Transmembrane</keyword>
<evidence type="ECO:0000256" key="2">
    <source>
        <dbReference type="ARBA" id="ARBA00012438"/>
    </source>
</evidence>
<keyword evidence="7" id="KW-0472">Membrane</keyword>
<dbReference type="SUPFAM" id="SSF55874">
    <property type="entry name" value="ATPase domain of HSP90 chaperone/DNA topoisomerase II/histidine kinase"/>
    <property type="match status" value="1"/>
</dbReference>
<keyword evidence="3" id="KW-0597">Phosphoprotein</keyword>
<feature type="compositionally biased region" description="Basic and acidic residues" evidence="8">
    <location>
        <begin position="867"/>
        <end position="877"/>
    </location>
</feature>
<feature type="compositionally biased region" description="Basic and acidic residues" evidence="8">
    <location>
        <begin position="829"/>
        <end position="840"/>
    </location>
</feature>
<sequence length="975" mass="103958">MRTARTRPIRSKVAALLLVPLVSLVAIWVYAADITGRAALAQRKYHTLNDQFAASGQGLLVELGKERQASVVYLSGPRRAAATPASLTAQRARLDKAVAAFRRTSTSDAARGATTAEMRSRVTDVLKALGGLGELRASVDGRRIDRLTAVNDYSSMVDVMHRLYDSLIVIDDASLYNWTLSDRAAGRAMELLQRENALVAGALVTHGRMTAAEHRTFLEMLGEQRWQWQRQRSLADPKTYARLTAPVFASTQYHAYKDIEDQIAAHDRGPLPISAWQWQETAQPLVLSVNKMIMDNTNQAAERANGLGRDAYVRLGVVGGAGLLVIVMSVLLVVRFGRGVVRELVGLRGSAEELADERLPRLVERLRRNEPVDVEAEAPALPRGRTTEVARLAESFAKVQRTAVDAAVGQAELRAGVSRIFLNIARRNQSLLHRQLTMLDGLESRAEADDLEALFRIDHLTTRMRRHAESLIILSGATPGRGWRRPVHITDVLRAAIAEIEDYTRAVVLTESEDGLVGSAVTDVVHLLAELLENAASFSPPNTEVRVMAERVGTGFVVEIEDRGLGVKPEALAGINRRLAEPPEFDLVDTDQLGLFVVARLAARHGIDVSLHRSPYGGVTAIVLMPHELVVPADRMNDEDLPLDGDGPDTPAVEAPAGTGEPADHRDGDVPGAPAPEPADAEPVNAGPAGAGPAFMGTPYTDVPFGGPPRPEVVTRAEVVPDIGVFARRDPARGEPARPGAGWPEPVPLREAPPVLPQLAGPANPWGTPEDPGLATDPGAPRGAPANPWSDDLADGMPASMEGAAADDRSAADGWEPAPAYGSGVRATPPDDARPDETLRDGAFPDSAFPDSAFSDGALSDEALPDGTERHGARPGDDAAVNGGPGNGTVVGGERSRGAEGGHPAGTHAGLPRRVRQENLAPQLRKEPPPLPPPVGGGTAGGIARSPEEARSLMASVQQGWRRGRASDGEDEGTR</sequence>